<dbReference type="InterPro" id="IPR011032">
    <property type="entry name" value="GroES-like_sf"/>
</dbReference>
<dbReference type="InterPro" id="IPR013149">
    <property type="entry name" value="ADH-like_C"/>
</dbReference>
<dbReference type="EMBL" id="CP011454">
    <property type="protein sequence ID" value="AMW05776.1"/>
    <property type="molecule type" value="Genomic_DNA"/>
</dbReference>
<dbReference type="RefSeq" id="WP_043579425.1">
    <property type="nucleotide sequence ID" value="NZ_CP011454.1"/>
</dbReference>
<keyword evidence="5" id="KW-0520">NAD</keyword>
<reference evidence="9 10" key="2">
    <citation type="journal article" date="2016" name="Environ. Microbiol. Rep.">
        <title>Metagenomic evidence for the presence of phototrophic Gemmatimonadetes bacteria in diverse environments.</title>
        <authorList>
            <person name="Zeng Y."/>
            <person name="Baumbach J."/>
            <person name="Barbosa E.G."/>
            <person name="Azevedo V."/>
            <person name="Zhang C."/>
            <person name="Koblizek M."/>
        </authorList>
    </citation>
    <scope>NUCLEOTIDE SEQUENCE [LARGE SCALE GENOMIC DNA]</scope>
    <source>
        <strain evidence="9 10">AP64</strain>
    </source>
</reference>
<evidence type="ECO:0000259" key="8">
    <source>
        <dbReference type="SMART" id="SM00829"/>
    </source>
</evidence>
<dbReference type="Gene3D" id="3.90.180.10">
    <property type="entry name" value="Medium-chain alcohol dehydrogenases, catalytic domain"/>
    <property type="match status" value="1"/>
</dbReference>
<dbReference type="PANTHER" id="PTHR43880">
    <property type="entry name" value="ALCOHOL DEHYDROGENASE"/>
    <property type="match status" value="1"/>
</dbReference>
<dbReference type="OrthoDB" id="9770544at2"/>
<dbReference type="GO" id="GO:0051903">
    <property type="term" value="F:S-(hydroxymethyl)glutathione dehydrogenase [NAD(P)+] activity"/>
    <property type="evidence" value="ECO:0007669"/>
    <property type="project" value="TreeGrafter"/>
</dbReference>
<evidence type="ECO:0000256" key="3">
    <source>
        <dbReference type="ARBA" id="ARBA00022833"/>
    </source>
</evidence>
<gene>
    <name evidence="9" type="ORF">GEMMAAP_15165</name>
</gene>
<dbReference type="Pfam" id="PF08240">
    <property type="entry name" value="ADH_N"/>
    <property type="match status" value="1"/>
</dbReference>
<evidence type="ECO:0000313" key="9">
    <source>
        <dbReference type="EMBL" id="AMW05776.1"/>
    </source>
</evidence>
<evidence type="ECO:0000256" key="6">
    <source>
        <dbReference type="RuleBase" id="RU361277"/>
    </source>
</evidence>
<dbReference type="SUPFAM" id="SSF50129">
    <property type="entry name" value="GroES-like"/>
    <property type="match status" value="2"/>
</dbReference>
<dbReference type="eggNOG" id="COG1062">
    <property type="taxonomic scope" value="Bacteria"/>
</dbReference>
<dbReference type="SMART" id="SM00829">
    <property type="entry name" value="PKS_ER"/>
    <property type="match status" value="1"/>
</dbReference>
<dbReference type="Pfam" id="PF00107">
    <property type="entry name" value="ADH_zinc_N"/>
    <property type="match status" value="1"/>
</dbReference>
<dbReference type="InterPro" id="IPR036291">
    <property type="entry name" value="NAD(P)-bd_dom_sf"/>
</dbReference>
<keyword evidence="7" id="KW-1133">Transmembrane helix</keyword>
<dbReference type="SUPFAM" id="SSF51735">
    <property type="entry name" value="NAD(P)-binding Rossmann-fold domains"/>
    <property type="match status" value="1"/>
</dbReference>
<keyword evidence="10" id="KW-1185">Reference proteome</keyword>
<dbReference type="InterPro" id="IPR013154">
    <property type="entry name" value="ADH-like_N"/>
</dbReference>
<dbReference type="GO" id="GO:0005829">
    <property type="term" value="C:cytosol"/>
    <property type="evidence" value="ECO:0007669"/>
    <property type="project" value="TreeGrafter"/>
</dbReference>
<evidence type="ECO:0000256" key="5">
    <source>
        <dbReference type="ARBA" id="ARBA00023027"/>
    </source>
</evidence>
<dbReference type="KEGG" id="gph:GEMMAAP_15165"/>
<dbReference type="GO" id="GO:0046294">
    <property type="term" value="P:formaldehyde catabolic process"/>
    <property type="evidence" value="ECO:0007669"/>
    <property type="project" value="TreeGrafter"/>
</dbReference>
<sequence length="378" mass="39109">MSSQAVRAAVLRHTGAARPYPVSAPLAIETVSLAPPGSMEVAVRITAAGLCHSDLSVIEGSRPRPLPMLLGHEATGEVVELGAGVHDLALGDHVVFAFVPSCGHCLPCMTGRPPLCEAGAHANSTGTLLGGGIRLRDAHGTPVYHHLGVSAFAEYAVVSRRSLVRIDRTVAPEVAALFGCAVMTGVGAIANTARVRLGETVLITGLGGIGFAALLGALAAGASTVVVADINEQKLAQASALGAHLTVQVNAPTALEMVQDATHGGADIGLECAGVVSALDFTYRATKRGGRTVTVGLPHPDQRLALAPVQLVAEERALLGSYLGSSVPARDIPAYLALYQTGRLPVDRLLTHVMTLDDINHGFERMAQGNAIRQIIRF</sequence>
<dbReference type="GO" id="GO:0008270">
    <property type="term" value="F:zinc ion binding"/>
    <property type="evidence" value="ECO:0007669"/>
    <property type="project" value="InterPro"/>
</dbReference>
<evidence type="ECO:0000313" key="10">
    <source>
        <dbReference type="Proteomes" id="UP000076404"/>
    </source>
</evidence>
<keyword evidence="3 6" id="KW-0862">Zinc</keyword>
<accession>A0A143BL60</accession>
<dbReference type="InterPro" id="IPR020843">
    <property type="entry name" value="ER"/>
</dbReference>
<dbReference type="Proteomes" id="UP000076404">
    <property type="component" value="Chromosome"/>
</dbReference>
<dbReference type="CDD" id="cd08281">
    <property type="entry name" value="liver_ADH_like1"/>
    <property type="match status" value="1"/>
</dbReference>
<organism evidence="9 10">
    <name type="scientific">Gemmatimonas phototrophica</name>
    <dbReference type="NCBI Taxonomy" id="1379270"/>
    <lineage>
        <taxon>Bacteria</taxon>
        <taxon>Pseudomonadati</taxon>
        <taxon>Gemmatimonadota</taxon>
        <taxon>Gemmatimonadia</taxon>
        <taxon>Gemmatimonadales</taxon>
        <taxon>Gemmatimonadaceae</taxon>
        <taxon>Gemmatimonas</taxon>
    </lineage>
</organism>
<keyword evidence="2 6" id="KW-0479">Metal-binding</keyword>
<dbReference type="PROSITE" id="PS00059">
    <property type="entry name" value="ADH_ZINC"/>
    <property type="match status" value="1"/>
</dbReference>
<evidence type="ECO:0000256" key="4">
    <source>
        <dbReference type="ARBA" id="ARBA00023002"/>
    </source>
</evidence>
<dbReference type="AlphaFoldDB" id="A0A143BL60"/>
<comment type="cofactor">
    <cofactor evidence="1 6">
        <name>Zn(2+)</name>
        <dbReference type="ChEBI" id="CHEBI:29105"/>
    </cofactor>
</comment>
<keyword evidence="4" id="KW-0560">Oxidoreductase</keyword>
<keyword evidence="7" id="KW-0812">Transmembrane</keyword>
<keyword evidence="7" id="KW-0472">Membrane</keyword>
<reference evidence="9 10" key="1">
    <citation type="journal article" date="2014" name="Proc. Natl. Acad. Sci. U.S.A.">
        <title>Functional type 2 photosynthetic reaction centers found in the rare bacterial phylum Gemmatimonadetes.</title>
        <authorList>
            <person name="Zeng Y."/>
            <person name="Feng F."/>
            <person name="Medova H."/>
            <person name="Dean J."/>
            <person name="Koblizek M."/>
        </authorList>
    </citation>
    <scope>NUCLEOTIDE SEQUENCE [LARGE SCALE GENOMIC DNA]</scope>
    <source>
        <strain evidence="9 10">AP64</strain>
    </source>
</reference>
<dbReference type="Gene3D" id="3.40.50.720">
    <property type="entry name" value="NAD(P)-binding Rossmann-like Domain"/>
    <property type="match status" value="1"/>
</dbReference>
<dbReference type="InterPro" id="IPR002328">
    <property type="entry name" value="ADH_Zn_CS"/>
</dbReference>
<protein>
    <submittedName>
        <fullName evidence="9">Alcohol dehydrogenase</fullName>
    </submittedName>
</protein>
<dbReference type="FunFam" id="3.40.50.720:FF:000003">
    <property type="entry name" value="S-(hydroxymethyl)glutathione dehydrogenase"/>
    <property type="match status" value="1"/>
</dbReference>
<comment type="similarity">
    <text evidence="6">Belongs to the zinc-containing alcohol dehydrogenase family.</text>
</comment>
<proteinExistence type="inferred from homology"/>
<feature type="domain" description="Enoyl reductase (ER)" evidence="8">
    <location>
        <begin position="23"/>
        <end position="376"/>
    </location>
</feature>
<evidence type="ECO:0000256" key="2">
    <source>
        <dbReference type="ARBA" id="ARBA00022723"/>
    </source>
</evidence>
<evidence type="ECO:0000256" key="7">
    <source>
        <dbReference type="SAM" id="Phobius"/>
    </source>
</evidence>
<feature type="transmembrane region" description="Helical" evidence="7">
    <location>
        <begin position="202"/>
        <end position="228"/>
    </location>
</feature>
<name>A0A143BL60_9BACT</name>
<dbReference type="PANTHER" id="PTHR43880:SF12">
    <property type="entry name" value="ALCOHOL DEHYDROGENASE CLASS-3"/>
    <property type="match status" value="1"/>
</dbReference>
<evidence type="ECO:0000256" key="1">
    <source>
        <dbReference type="ARBA" id="ARBA00001947"/>
    </source>
</evidence>
<feature type="transmembrane region" description="Helical" evidence="7">
    <location>
        <begin position="170"/>
        <end position="190"/>
    </location>
</feature>
<dbReference type="STRING" id="1379270.GEMMAAP_15165"/>